<comment type="caution">
    <text evidence="2">The sequence shown here is derived from an EMBL/GenBank/DDBJ whole genome shotgun (WGS) entry which is preliminary data.</text>
</comment>
<keyword evidence="3" id="KW-1185">Reference proteome</keyword>
<dbReference type="Pfam" id="PF00085">
    <property type="entry name" value="Thioredoxin"/>
    <property type="match status" value="1"/>
</dbReference>
<feature type="non-terminal residue" evidence="2">
    <location>
        <position position="434"/>
    </location>
</feature>
<dbReference type="InterPro" id="IPR052792">
    <property type="entry name" value="Thioredoxin_dom-contain_11"/>
</dbReference>
<dbReference type="PANTHER" id="PTHR46497:SF1">
    <property type="entry name" value="THIOREDOXIN DOMAIN-CONTAINING PROTEIN 11"/>
    <property type="match status" value="1"/>
</dbReference>
<protein>
    <submittedName>
        <fullName evidence="2">Thioredoxin</fullName>
    </submittedName>
</protein>
<proteinExistence type="predicted"/>
<reference evidence="2 3" key="1">
    <citation type="submission" date="2015-09" db="EMBL/GenBank/DDBJ databases">
        <title>Draft genome of the scarab beetle Oryctes borbonicus.</title>
        <authorList>
            <person name="Meyer J.M."/>
            <person name="Markov G.V."/>
            <person name="Baskaran P."/>
            <person name="Herrmann M."/>
            <person name="Sommer R.J."/>
            <person name="Roedelsperger C."/>
        </authorList>
    </citation>
    <scope>NUCLEOTIDE SEQUENCE [LARGE SCALE GENOMIC DNA]</scope>
    <source>
        <strain evidence="2">OB123</strain>
        <tissue evidence="2">Whole animal</tissue>
    </source>
</reference>
<sequence>MKAMCTTLEDERKEVKPEFPSTVTYLNTNKWSNNSYCVSPMNKKDTCVHNDINHIIETKLEHENSIKYKEKFDEMYKNMLKRDFNEKSRKDTSIETYYILQSYKNVYRTSMLTGLNDAKSPRNLQKIQKQNKCRLKAIAEKYNPPLFSDSIVNKQNIRIDITGLACQVNRSLSMIAMDSLKYHHFANSLSIDILNRKHKTALAIIDEMMESHYILSGAVTDTSVREFIHNFSQNKLKRALLTSSKKYNYTHTYTPNVGNQTPTNNSIKIVELDSATFLPTVMKKNKAVVVLYHSKHCSFCNGISYAFLTTAKIFSSVTNLLFTRIDGELNTLPWEYTMESYPTILFFPDFKKSESRIFPKSTELTVINLVHFILTNLNPSLKLHGLWSLCNYSKFHKENEFCISRVRIETLSLIEKSLKEWRMSDLREKAVILD</sequence>
<evidence type="ECO:0000313" key="2">
    <source>
        <dbReference type="EMBL" id="KRT84350.1"/>
    </source>
</evidence>
<dbReference type="AlphaFoldDB" id="A0A0T6BAR2"/>
<dbReference type="PANTHER" id="PTHR46497">
    <property type="entry name" value="THIOREDOXIN DOMAIN-CONTAINING PROTEIN 11"/>
    <property type="match status" value="1"/>
</dbReference>
<evidence type="ECO:0000313" key="3">
    <source>
        <dbReference type="Proteomes" id="UP000051574"/>
    </source>
</evidence>
<organism evidence="2 3">
    <name type="scientific">Oryctes borbonicus</name>
    <dbReference type="NCBI Taxonomy" id="1629725"/>
    <lineage>
        <taxon>Eukaryota</taxon>
        <taxon>Metazoa</taxon>
        <taxon>Ecdysozoa</taxon>
        <taxon>Arthropoda</taxon>
        <taxon>Hexapoda</taxon>
        <taxon>Insecta</taxon>
        <taxon>Pterygota</taxon>
        <taxon>Neoptera</taxon>
        <taxon>Endopterygota</taxon>
        <taxon>Coleoptera</taxon>
        <taxon>Polyphaga</taxon>
        <taxon>Scarabaeiformia</taxon>
        <taxon>Scarabaeidae</taxon>
        <taxon>Dynastinae</taxon>
        <taxon>Oryctes</taxon>
    </lineage>
</organism>
<dbReference type="EMBL" id="LJIG01002590">
    <property type="protein sequence ID" value="KRT84350.1"/>
    <property type="molecule type" value="Genomic_DNA"/>
</dbReference>
<gene>
    <name evidence="2" type="ORF">AMK59_2456</name>
</gene>
<accession>A0A0T6BAR2</accession>
<dbReference type="InterPro" id="IPR036249">
    <property type="entry name" value="Thioredoxin-like_sf"/>
</dbReference>
<dbReference type="Gene3D" id="3.40.30.10">
    <property type="entry name" value="Glutaredoxin"/>
    <property type="match status" value="2"/>
</dbReference>
<feature type="domain" description="Thioredoxin" evidence="1">
    <location>
        <begin position="269"/>
        <end position="354"/>
    </location>
</feature>
<dbReference type="OrthoDB" id="1910803at2759"/>
<name>A0A0T6BAR2_9SCAR</name>
<dbReference type="SUPFAM" id="SSF52833">
    <property type="entry name" value="Thioredoxin-like"/>
    <property type="match status" value="1"/>
</dbReference>
<dbReference type="Proteomes" id="UP000051574">
    <property type="component" value="Unassembled WGS sequence"/>
</dbReference>
<dbReference type="InterPro" id="IPR013766">
    <property type="entry name" value="Thioredoxin_domain"/>
</dbReference>
<evidence type="ECO:0000259" key="1">
    <source>
        <dbReference type="Pfam" id="PF00085"/>
    </source>
</evidence>